<reference evidence="1" key="1">
    <citation type="submission" date="2014-09" db="EMBL/GenBank/DDBJ databases">
        <authorList>
            <person name="Magalhaes I.L.F."/>
            <person name="Oliveira U."/>
            <person name="Santos F.R."/>
            <person name="Vidigal T.H.D.A."/>
            <person name="Brescovit A.D."/>
            <person name="Santos A.J."/>
        </authorList>
    </citation>
    <scope>NUCLEOTIDE SEQUENCE</scope>
    <source>
        <tissue evidence="1">Shoot tissue taken approximately 20 cm above the soil surface</tissue>
    </source>
</reference>
<reference evidence="1" key="2">
    <citation type="journal article" date="2015" name="Data Brief">
        <title>Shoot transcriptome of the giant reed, Arundo donax.</title>
        <authorList>
            <person name="Barrero R.A."/>
            <person name="Guerrero F.D."/>
            <person name="Moolhuijzen P."/>
            <person name="Goolsby J.A."/>
            <person name="Tidwell J."/>
            <person name="Bellgard S.E."/>
            <person name="Bellgard M.I."/>
        </authorList>
    </citation>
    <scope>NUCLEOTIDE SEQUENCE</scope>
    <source>
        <tissue evidence="1">Shoot tissue taken approximately 20 cm above the soil surface</tissue>
    </source>
</reference>
<proteinExistence type="predicted"/>
<accession>A0A0A9C1X1</accession>
<name>A0A0A9C1X1_ARUDO</name>
<evidence type="ECO:0000313" key="1">
    <source>
        <dbReference type="EMBL" id="JAD65517.1"/>
    </source>
</evidence>
<sequence>MSSSAASASAVLNLSANDLFGAIPR</sequence>
<dbReference type="AlphaFoldDB" id="A0A0A9C1X1"/>
<protein>
    <submittedName>
        <fullName evidence="1">Uncharacterized protein</fullName>
    </submittedName>
</protein>
<organism evidence="1">
    <name type="scientific">Arundo donax</name>
    <name type="common">Giant reed</name>
    <name type="synonym">Donax arundinaceus</name>
    <dbReference type="NCBI Taxonomy" id="35708"/>
    <lineage>
        <taxon>Eukaryota</taxon>
        <taxon>Viridiplantae</taxon>
        <taxon>Streptophyta</taxon>
        <taxon>Embryophyta</taxon>
        <taxon>Tracheophyta</taxon>
        <taxon>Spermatophyta</taxon>
        <taxon>Magnoliopsida</taxon>
        <taxon>Liliopsida</taxon>
        <taxon>Poales</taxon>
        <taxon>Poaceae</taxon>
        <taxon>PACMAD clade</taxon>
        <taxon>Arundinoideae</taxon>
        <taxon>Arundineae</taxon>
        <taxon>Arundo</taxon>
    </lineage>
</organism>
<dbReference type="EMBL" id="GBRH01232378">
    <property type="protein sequence ID" value="JAD65517.1"/>
    <property type="molecule type" value="Transcribed_RNA"/>
</dbReference>